<comment type="function">
    <text evidence="5">Negative regulator of class I heat shock genes (grpE-dnaK-dnaJ and groELS operons). Prevents heat-shock induction of these operons.</text>
</comment>
<dbReference type="Pfam" id="PF03444">
    <property type="entry name" value="WHD_HrcA"/>
    <property type="match status" value="1"/>
</dbReference>
<evidence type="ECO:0000259" key="9">
    <source>
        <dbReference type="Pfam" id="PF03444"/>
    </source>
</evidence>
<dbReference type="NCBIfam" id="TIGR00331">
    <property type="entry name" value="hrcA"/>
    <property type="match status" value="1"/>
</dbReference>
<dbReference type="InterPro" id="IPR029016">
    <property type="entry name" value="GAF-like_dom_sf"/>
</dbReference>
<keyword evidence="6" id="KW-0175">Coiled coil</keyword>
<feature type="domain" description="Winged helix-turn-helix transcription repressor HrcA DNA-binding" evidence="9">
    <location>
        <begin position="28"/>
        <end position="99"/>
    </location>
</feature>
<gene>
    <name evidence="5" type="primary">hrcA</name>
    <name evidence="10" type="ORF">GPNADHDJ_01894</name>
</gene>
<proteinExistence type="inferred from homology"/>
<keyword evidence="3 5" id="KW-0346">Stress response</keyword>
<dbReference type="InterPro" id="IPR036390">
    <property type="entry name" value="WH_DNA-bd_sf"/>
</dbReference>
<feature type="domain" description="Heat-inducible transcription repressor HrcA C-terminal" evidence="8">
    <location>
        <begin position="130"/>
        <end position="348"/>
    </location>
</feature>
<dbReference type="EMBL" id="CP060025">
    <property type="protein sequence ID" value="QNG77691.1"/>
    <property type="molecule type" value="Genomic_DNA"/>
</dbReference>
<evidence type="ECO:0000256" key="1">
    <source>
        <dbReference type="ARBA" id="ARBA00022491"/>
    </source>
</evidence>
<keyword evidence="2 5" id="KW-0805">Transcription regulation</keyword>
<dbReference type="GO" id="GO:0045892">
    <property type="term" value="P:negative regulation of DNA-templated transcription"/>
    <property type="evidence" value="ECO:0007669"/>
    <property type="project" value="UniProtKB-UniRule"/>
</dbReference>
<dbReference type="InterPro" id="IPR023120">
    <property type="entry name" value="WHTH_transcript_rep_HrcA_IDD"/>
</dbReference>
<evidence type="ECO:0000256" key="6">
    <source>
        <dbReference type="SAM" id="Coils"/>
    </source>
</evidence>
<dbReference type="PIRSF" id="PIRSF005485">
    <property type="entry name" value="HrcA"/>
    <property type="match status" value="1"/>
</dbReference>
<reference evidence="10 11" key="1">
    <citation type="submission" date="2020-08" db="EMBL/GenBank/DDBJ databases">
        <title>Phenotypic and transcriptomic analysis of seven clinical Stenotrophomonas maltophilia isolates identify a small set of shared and commonly regulated genes involved in biofilm lifestyle.</title>
        <authorList>
            <person name="Alio I."/>
            <person name="Gudzuhn M."/>
            <person name="Streit W."/>
        </authorList>
    </citation>
    <scope>NUCLEOTIDE SEQUENCE [LARGE SCALE GENOMIC DNA]</scope>
    <source>
        <strain evidence="10 11">UHH_SKK55</strain>
    </source>
</reference>
<evidence type="ECO:0000256" key="7">
    <source>
        <dbReference type="SAM" id="MobiDB-lite"/>
    </source>
</evidence>
<dbReference type="SUPFAM" id="SSF46785">
    <property type="entry name" value="Winged helix' DNA-binding domain"/>
    <property type="match status" value="1"/>
</dbReference>
<evidence type="ECO:0000259" key="8">
    <source>
        <dbReference type="Pfam" id="PF01628"/>
    </source>
</evidence>
<dbReference type="PANTHER" id="PTHR34824">
    <property type="entry name" value="HEAT-INDUCIBLE TRANSCRIPTION REPRESSOR HRCA"/>
    <property type="match status" value="1"/>
</dbReference>
<dbReference type="Gene3D" id="3.30.450.40">
    <property type="match status" value="1"/>
</dbReference>
<dbReference type="GO" id="GO:0003677">
    <property type="term" value="F:DNA binding"/>
    <property type="evidence" value="ECO:0007669"/>
    <property type="project" value="InterPro"/>
</dbReference>
<evidence type="ECO:0000313" key="10">
    <source>
        <dbReference type="EMBL" id="QNG77691.1"/>
    </source>
</evidence>
<keyword evidence="4 5" id="KW-0804">Transcription</keyword>
<evidence type="ECO:0000256" key="3">
    <source>
        <dbReference type="ARBA" id="ARBA00023016"/>
    </source>
</evidence>
<dbReference type="Gene3D" id="1.10.10.10">
    <property type="entry name" value="Winged helix-like DNA-binding domain superfamily/Winged helix DNA-binding domain"/>
    <property type="match status" value="1"/>
</dbReference>
<evidence type="ECO:0000256" key="4">
    <source>
        <dbReference type="ARBA" id="ARBA00023163"/>
    </source>
</evidence>
<dbReference type="InterPro" id="IPR002571">
    <property type="entry name" value="HrcA"/>
</dbReference>
<dbReference type="PANTHER" id="PTHR34824:SF1">
    <property type="entry name" value="HEAT-INDUCIBLE TRANSCRIPTION REPRESSOR HRCA"/>
    <property type="match status" value="1"/>
</dbReference>
<dbReference type="AlphaFoldDB" id="A0AAX1ICP8"/>
<dbReference type="InterPro" id="IPR021153">
    <property type="entry name" value="HrcA_C"/>
</dbReference>
<feature type="region of interest" description="Disordered" evidence="7">
    <location>
        <begin position="1"/>
        <end position="27"/>
    </location>
</feature>
<feature type="coiled-coil region" evidence="6">
    <location>
        <begin position="219"/>
        <end position="246"/>
    </location>
</feature>
<dbReference type="SUPFAM" id="SSF55781">
    <property type="entry name" value="GAF domain-like"/>
    <property type="match status" value="1"/>
</dbReference>
<dbReference type="InterPro" id="IPR005104">
    <property type="entry name" value="WHTH_HrcA_DNA-bd"/>
</dbReference>
<sequence length="374" mass="40376">MTCQGDAPPLSSVRVSQVDSMHGSPDQLAPRARHLLRTLIARYIQDGEPVGSQTLARVAGLEVSPATIRNILGDLEDLGLLASPHTSAGRVPTAHGYRVFVDSLLQMQPPGEGELARLRQELAGGGSTQALLGSASELLSAMSHFVGVVSAPRREQFAFRQIDFVALDGRRVLAILVFADNEVQNRVIETRQEFAPGQLEQVANYLNAHFAGLPMAEIRTRLLLELRDARSELEQLLAHSIELAEQALQPAADDMLVAGQTRLMGVQDLSDLERLRELFELFSSKREILQLLERTIQAPGVRIFIGEETGMMPLQGVSLVTAPYTANGQVLGVLGVIGPKRMAYDRVIPLVQATADVLGAAFSPAGRTPGTSDA</sequence>
<keyword evidence="1 5" id="KW-0678">Repressor</keyword>
<accession>A0AAX1ICP8</accession>
<evidence type="ECO:0000313" key="11">
    <source>
        <dbReference type="Proteomes" id="UP000515598"/>
    </source>
</evidence>
<dbReference type="Proteomes" id="UP000515598">
    <property type="component" value="Chromosome"/>
</dbReference>
<dbReference type="InterPro" id="IPR036388">
    <property type="entry name" value="WH-like_DNA-bd_sf"/>
</dbReference>
<organism evidence="10 11">
    <name type="scientific">Stenotrophomonas maltophilia</name>
    <name type="common">Pseudomonas maltophilia</name>
    <name type="synonym">Xanthomonas maltophilia</name>
    <dbReference type="NCBI Taxonomy" id="40324"/>
    <lineage>
        <taxon>Bacteria</taxon>
        <taxon>Pseudomonadati</taxon>
        <taxon>Pseudomonadota</taxon>
        <taxon>Gammaproteobacteria</taxon>
        <taxon>Lysobacterales</taxon>
        <taxon>Lysobacteraceae</taxon>
        <taxon>Stenotrophomonas</taxon>
        <taxon>Stenotrophomonas maltophilia group</taxon>
    </lineage>
</organism>
<evidence type="ECO:0000256" key="5">
    <source>
        <dbReference type="HAMAP-Rule" id="MF_00081"/>
    </source>
</evidence>
<dbReference type="Gene3D" id="3.30.390.60">
    <property type="entry name" value="Heat-inducible transcription repressor hrca homolog, domain 3"/>
    <property type="match status" value="1"/>
</dbReference>
<name>A0AAX1ICP8_STEMA</name>
<evidence type="ECO:0000256" key="2">
    <source>
        <dbReference type="ARBA" id="ARBA00023015"/>
    </source>
</evidence>
<dbReference type="HAMAP" id="MF_00081">
    <property type="entry name" value="HrcA"/>
    <property type="match status" value="1"/>
</dbReference>
<protein>
    <recommendedName>
        <fullName evidence="5">Heat-inducible transcription repressor HrcA</fullName>
    </recommendedName>
</protein>
<comment type="similarity">
    <text evidence="5">Belongs to the HrcA family.</text>
</comment>
<dbReference type="Pfam" id="PF01628">
    <property type="entry name" value="HrcA"/>
    <property type="match status" value="1"/>
</dbReference>